<dbReference type="InterPro" id="IPR011646">
    <property type="entry name" value="KAP_P-loop"/>
</dbReference>
<dbReference type="RefSeq" id="WP_108113243.1">
    <property type="nucleotide sequence ID" value="NZ_QBKT01000001.1"/>
</dbReference>
<dbReference type="Proteomes" id="UP000244090">
    <property type="component" value="Unassembled WGS sequence"/>
</dbReference>
<proteinExistence type="predicted"/>
<gene>
    <name evidence="2" type="ORF">C8N46_101490</name>
</gene>
<dbReference type="OrthoDB" id="88903at2"/>
<dbReference type="Gene3D" id="3.40.50.300">
    <property type="entry name" value="P-loop containing nucleotide triphosphate hydrolases"/>
    <property type="match status" value="1"/>
</dbReference>
<dbReference type="AlphaFoldDB" id="A0A2T6C6C5"/>
<protein>
    <submittedName>
        <fullName evidence="2">KAP-like P-loop domain-containing protein</fullName>
    </submittedName>
</protein>
<dbReference type="EMBL" id="QBKT01000001">
    <property type="protein sequence ID" value="PTX63881.1"/>
    <property type="molecule type" value="Genomic_DNA"/>
</dbReference>
<feature type="domain" description="KAP NTPase" evidence="1">
    <location>
        <begin position="27"/>
        <end position="301"/>
    </location>
</feature>
<dbReference type="PANTHER" id="PTHR22674">
    <property type="entry name" value="NTPASE, KAP FAMILY P-LOOP DOMAIN-CONTAINING 1"/>
    <property type="match status" value="1"/>
</dbReference>
<dbReference type="PANTHER" id="PTHR22674:SF6">
    <property type="entry name" value="NTPASE KAP FAMILY P-LOOP DOMAIN-CONTAINING PROTEIN 1"/>
    <property type="match status" value="1"/>
</dbReference>
<dbReference type="Pfam" id="PF07693">
    <property type="entry name" value="KAP_NTPase"/>
    <property type="match status" value="1"/>
</dbReference>
<dbReference type="InterPro" id="IPR052754">
    <property type="entry name" value="NTPase_KAP_P-loop"/>
</dbReference>
<accession>A0A2T6C6C5</accession>
<evidence type="ECO:0000313" key="2">
    <source>
        <dbReference type="EMBL" id="PTX63881.1"/>
    </source>
</evidence>
<keyword evidence="3" id="KW-1185">Reference proteome</keyword>
<evidence type="ECO:0000259" key="1">
    <source>
        <dbReference type="Pfam" id="PF07693"/>
    </source>
</evidence>
<comment type="caution">
    <text evidence="2">The sequence shown here is derived from an EMBL/GenBank/DDBJ whole genome shotgun (WGS) entry which is preliminary data.</text>
</comment>
<organism evidence="2 3">
    <name type="scientific">Kordia periserrulae</name>
    <dbReference type="NCBI Taxonomy" id="701523"/>
    <lineage>
        <taxon>Bacteria</taxon>
        <taxon>Pseudomonadati</taxon>
        <taxon>Bacteroidota</taxon>
        <taxon>Flavobacteriia</taxon>
        <taxon>Flavobacteriales</taxon>
        <taxon>Flavobacteriaceae</taxon>
        <taxon>Kordia</taxon>
    </lineage>
</organism>
<dbReference type="SUPFAM" id="SSF52540">
    <property type="entry name" value="P-loop containing nucleoside triphosphate hydrolases"/>
    <property type="match status" value="1"/>
</dbReference>
<name>A0A2T6C6C5_9FLAO</name>
<evidence type="ECO:0000313" key="3">
    <source>
        <dbReference type="Proteomes" id="UP000244090"/>
    </source>
</evidence>
<dbReference type="InterPro" id="IPR027417">
    <property type="entry name" value="P-loop_NTPase"/>
</dbReference>
<reference evidence="2 3" key="1">
    <citation type="submission" date="2018-04" db="EMBL/GenBank/DDBJ databases">
        <title>Genomic Encyclopedia of Archaeal and Bacterial Type Strains, Phase II (KMG-II): from individual species to whole genera.</title>
        <authorList>
            <person name="Goeker M."/>
        </authorList>
    </citation>
    <scope>NUCLEOTIDE SEQUENCE [LARGE SCALE GENOMIC DNA]</scope>
    <source>
        <strain evidence="2 3">DSM 25731</strain>
    </source>
</reference>
<sequence>MAKLLNNLPIEDLKKENDYLGVIDKAELIKTILESNTDQFHEIKMFVLYGDWGSGKSTLMKYLERELKEDFNTFFFDTWQFEKDDNLPQTLLDFLLKESEADTISKDFVKYAVKLFRGFGKSIKVKYQLYENGPSVDFNPSELVKEFEKGELSFYEALEKFKTEFVRWECHTTKKKKKKYNIIFIDDLDRCEPENVLNLLSAIKLFFTYGKKTIFFFGIDKKAVQQAIQTKYKDAVKSEEYLEKIFDISFSMPKHESVLKLVSHYFDERDVAGEKLNERIANFFRALHFTNPRKLKKVLNKYLLLANAKESLPEAHPFLEYTGNIYTEKSSNENYFETILTLYLITVKEFNPELFKILFDFKLKTKTFREAVFKMNPDSINNKWGRVNNSLEDNLYKTEFEKIFLTNILPERSVGFARLMLIFCPANLTDVAEGFYAHDKIFKSIYLEEKRIDYYFLKYVGENLDFFKTLKSYSNKSISDIYQGVKQIL</sequence>